<feature type="transmembrane region" description="Helical" evidence="8">
    <location>
        <begin position="12"/>
        <end position="31"/>
    </location>
</feature>
<evidence type="ECO:0000259" key="9">
    <source>
        <dbReference type="Pfam" id="PF15361"/>
    </source>
</evidence>
<dbReference type="GO" id="GO:0043005">
    <property type="term" value="C:neuron projection"/>
    <property type="evidence" value="ECO:0007669"/>
    <property type="project" value="TreeGrafter"/>
</dbReference>
<dbReference type="AlphaFoldDB" id="A0A131YJ10"/>
<feature type="compositionally biased region" description="Polar residues" evidence="7">
    <location>
        <begin position="257"/>
        <end position="274"/>
    </location>
</feature>
<keyword evidence="6 8" id="KW-0472">Membrane</keyword>
<evidence type="ECO:0000256" key="2">
    <source>
        <dbReference type="ARBA" id="ARBA00008538"/>
    </source>
</evidence>
<evidence type="ECO:0000256" key="4">
    <source>
        <dbReference type="ARBA" id="ARBA00022824"/>
    </source>
</evidence>
<dbReference type="InterPro" id="IPR026160">
    <property type="entry name" value="Ric3"/>
</dbReference>
<reference evidence="10" key="1">
    <citation type="journal article" date="2016" name="Ticks Tick Borne Dis.">
        <title>De novo assembly and annotation of the salivary gland transcriptome of Rhipicephalus appendiculatus male and female ticks during blood feeding.</title>
        <authorList>
            <person name="de Castro M.H."/>
            <person name="de Klerk D."/>
            <person name="Pienaar R."/>
            <person name="Latif A.A."/>
            <person name="Rees D.J."/>
            <person name="Mans B.J."/>
        </authorList>
    </citation>
    <scope>NUCLEOTIDE SEQUENCE</scope>
    <source>
        <tissue evidence="10">Salivary glands</tissue>
    </source>
</reference>
<keyword evidence="5 8" id="KW-1133">Transmembrane helix</keyword>
<comment type="subcellular location">
    <subcellularLocation>
        <location evidence="1">Endoplasmic reticulum membrane</location>
    </subcellularLocation>
</comment>
<dbReference type="PANTHER" id="PTHR21723:SF3">
    <property type="entry name" value="PROTEIN RIC-3"/>
    <property type="match status" value="1"/>
</dbReference>
<dbReference type="GO" id="GO:0045202">
    <property type="term" value="C:synapse"/>
    <property type="evidence" value="ECO:0007669"/>
    <property type="project" value="GOC"/>
</dbReference>
<evidence type="ECO:0000256" key="8">
    <source>
        <dbReference type="SAM" id="Phobius"/>
    </source>
</evidence>
<evidence type="ECO:0000256" key="7">
    <source>
        <dbReference type="SAM" id="MobiDB-lite"/>
    </source>
</evidence>
<evidence type="ECO:0000256" key="3">
    <source>
        <dbReference type="ARBA" id="ARBA00022692"/>
    </source>
</evidence>
<protein>
    <submittedName>
        <fullName evidence="10">Resistance to inhibitors of cholinesterase protein 3</fullName>
    </submittedName>
</protein>
<feature type="compositionally biased region" description="Basic and acidic residues" evidence="7">
    <location>
        <begin position="136"/>
        <end position="146"/>
    </location>
</feature>
<evidence type="ECO:0000256" key="6">
    <source>
        <dbReference type="ARBA" id="ARBA00023136"/>
    </source>
</evidence>
<dbReference type="EMBL" id="GEDV01009284">
    <property type="protein sequence ID" value="JAP79273.1"/>
    <property type="molecule type" value="Transcribed_RNA"/>
</dbReference>
<dbReference type="InterPro" id="IPR032763">
    <property type="entry name" value="RIC3_N"/>
</dbReference>
<accession>A0A131YJ10</accession>
<feature type="domain" description="Resistance to inhibitors of cholinesterase protein 3 N-terminal" evidence="9">
    <location>
        <begin position="18"/>
        <end position="191"/>
    </location>
</feature>
<dbReference type="GO" id="GO:0005789">
    <property type="term" value="C:endoplasmic reticulum membrane"/>
    <property type="evidence" value="ECO:0007669"/>
    <property type="project" value="UniProtKB-SubCell"/>
</dbReference>
<dbReference type="PANTHER" id="PTHR21723">
    <property type="entry name" value="RESISTANCE TO INHIBITORS OF CHOLINESTERASE PROTEIN 3 RIC3"/>
    <property type="match status" value="1"/>
</dbReference>
<comment type="similarity">
    <text evidence="2">Belongs to the ric-3 family.</text>
</comment>
<keyword evidence="4" id="KW-0256">Endoplasmic reticulum</keyword>
<sequence length="292" mass="31698">MANSDIGVGKSIAVLAIVVGCFTVLWPKVFYPMMQAAFSITFSSQEGQDGMIPGRGAQSRMHEAMGQARPHNPEYARGRPFPHPSMRQPPRQPAKTGGTMNLVMPLYTIGVVVFFLYTVLKLVCKKPPPPAAQDSGSRETWSRPEQRGTSGYGSPGHRVHPGDSSRQNPMGEVEELKRRLAQTEALLQQLLIRQSGGAQSASTNTNMSHSINLLVRELSKGTPRTPLRERHEGLRHRRPAHQTSEDEPACPCGAPLSSESCQGGSQPDSCSEGTAESGDEASLPLERETVAY</sequence>
<proteinExistence type="inferred from homology"/>
<feature type="region of interest" description="Disordered" evidence="7">
    <location>
        <begin position="215"/>
        <end position="292"/>
    </location>
</feature>
<dbReference type="GO" id="GO:0007271">
    <property type="term" value="P:synaptic transmission, cholinergic"/>
    <property type="evidence" value="ECO:0007669"/>
    <property type="project" value="TreeGrafter"/>
</dbReference>
<evidence type="ECO:0000313" key="10">
    <source>
        <dbReference type="EMBL" id="JAP79273.1"/>
    </source>
</evidence>
<dbReference type="GO" id="GO:0043025">
    <property type="term" value="C:neuronal cell body"/>
    <property type="evidence" value="ECO:0007669"/>
    <property type="project" value="TreeGrafter"/>
</dbReference>
<keyword evidence="3 8" id="KW-0812">Transmembrane</keyword>
<organism evidence="10">
    <name type="scientific">Rhipicephalus appendiculatus</name>
    <name type="common">Brown ear tick</name>
    <dbReference type="NCBI Taxonomy" id="34631"/>
    <lineage>
        <taxon>Eukaryota</taxon>
        <taxon>Metazoa</taxon>
        <taxon>Ecdysozoa</taxon>
        <taxon>Arthropoda</taxon>
        <taxon>Chelicerata</taxon>
        <taxon>Arachnida</taxon>
        <taxon>Acari</taxon>
        <taxon>Parasitiformes</taxon>
        <taxon>Ixodida</taxon>
        <taxon>Ixodoidea</taxon>
        <taxon>Ixodidae</taxon>
        <taxon>Rhipicephalinae</taxon>
        <taxon>Rhipicephalus</taxon>
        <taxon>Rhipicephalus</taxon>
    </lineage>
</organism>
<dbReference type="Pfam" id="PF15361">
    <property type="entry name" value="RIC3"/>
    <property type="match status" value="1"/>
</dbReference>
<feature type="transmembrane region" description="Helical" evidence="8">
    <location>
        <begin position="102"/>
        <end position="120"/>
    </location>
</feature>
<dbReference type="GO" id="GO:0034394">
    <property type="term" value="P:protein localization to cell surface"/>
    <property type="evidence" value="ECO:0007669"/>
    <property type="project" value="TreeGrafter"/>
</dbReference>
<name>A0A131YJ10_RHIAP</name>
<evidence type="ECO:0000256" key="5">
    <source>
        <dbReference type="ARBA" id="ARBA00022989"/>
    </source>
</evidence>
<feature type="region of interest" description="Disordered" evidence="7">
    <location>
        <begin position="67"/>
        <end position="97"/>
    </location>
</feature>
<feature type="region of interest" description="Disordered" evidence="7">
    <location>
        <begin position="127"/>
        <end position="175"/>
    </location>
</feature>
<evidence type="ECO:0000256" key="1">
    <source>
        <dbReference type="ARBA" id="ARBA00004586"/>
    </source>
</evidence>